<dbReference type="PANTHER" id="PTHR32060:SF30">
    <property type="entry name" value="CARBOXY-TERMINAL PROCESSING PROTEASE CTPA"/>
    <property type="match status" value="1"/>
</dbReference>
<reference evidence="7" key="1">
    <citation type="journal article" date="2014" name="Int. J. Syst. Evol. Microbiol.">
        <title>Complete genome sequence of Corynebacterium casei LMG S-19264T (=DSM 44701T), isolated from a smear-ripened cheese.</title>
        <authorList>
            <consortium name="US DOE Joint Genome Institute (JGI-PGF)"/>
            <person name="Walter F."/>
            <person name="Albersmeier A."/>
            <person name="Kalinowski J."/>
            <person name="Ruckert C."/>
        </authorList>
    </citation>
    <scope>NUCLEOTIDE SEQUENCE</scope>
    <source>
        <strain evidence="7">CGMCC 1.12726</strain>
    </source>
</reference>
<reference evidence="7" key="2">
    <citation type="submission" date="2020-09" db="EMBL/GenBank/DDBJ databases">
        <authorList>
            <person name="Sun Q."/>
            <person name="Zhou Y."/>
        </authorList>
    </citation>
    <scope>NUCLEOTIDE SEQUENCE</scope>
    <source>
        <strain evidence="7">CGMCC 1.12726</strain>
    </source>
</reference>
<keyword evidence="3 5" id="KW-0378">Hydrolase</keyword>
<accession>A0A917CQY5</accession>
<organism evidence="7 8">
    <name type="scientific">Arenimonas maotaiensis</name>
    <dbReference type="NCBI Taxonomy" id="1446479"/>
    <lineage>
        <taxon>Bacteria</taxon>
        <taxon>Pseudomonadati</taxon>
        <taxon>Pseudomonadota</taxon>
        <taxon>Gammaproteobacteria</taxon>
        <taxon>Lysobacterales</taxon>
        <taxon>Lysobacteraceae</taxon>
        <taxon>Arenimonas</taxon>
    </lineage>
</organism>
<dbReference type="Pfam" id="PF03572">
    <property type="entry name" value="Peptidase_S41"/>
    <property type="match status" value="1"/>
</dbReference>
<evidence type="ECO:0000256" key="3">
    <source>
        <dbReference type="ARBA" id="ARBA00022801"/>
    </source>
</evidence>
<evidence type="ECO:0000313" key="8">
    <source>
        <dbReference type="Proteomes" id="UP000632858"/>
    </source>
</evidence>
<dbReference type="SUPFAM" id="SSF52096">
    <property type="entry name" value="ClpP/crotonase"/>
    <property type="match status" value="1"/>
</dbReference>
<dbReference type="Gene3D" id="3.30.750.44">
    <property type="match status" value="1"/>
</dbReference>
<dbReference type="Gene3D" id="2.30.42.10">
    <property type="match status" value="1"/>
</dbReference>
<dbReference type="SMART" id="SM00245">
    <property type="entry name" value="TSPc"/>
    <property type="match status" value="1"/>
</dbReference>
<dbReference type="GO" id="GO:0008236">
    <property type="term" value="F:serine-type peptidase activity"/>
    <property type="evidence" value="ECO:0007669"/>
    <property type="project" value="UniProtKB-KW"/>
</dbReference>
<dbReference type="InterPro" id="IPR041489">
    <property type="entry name" value="PDZ_6"/>
</dbReference>
<protein>
    <recommendedName>
        <fullName evidence="6">PDZ domain-containing protein</fullName>
    </recommendedName>
</protein>
<gene>
    <name evidence="7" type="ORF">GCM10010960_16790</name>
</gene>
<dbReference type="CDD" id="cd06782">
    <property type="entry name" value="cpPDZ_CPP-like"/>
    <property type="match status" value="1"/>
</dbReference>
<dbReference type="FunFam" id="2.30.42.10:FF:000063">
    <property type="entry name" value="Peptidase, S41 family"/>
    <property type="match status" value="1"/>
</dbReference>
<proteinExistence type="inferred from homology"/>
<evidence type="ECO:0000256" key="1">
    <source>
        <dbReference type="ARBA" id="ARBA00009179"/>
    </source>
</evidence>
<dbReference type="NCBIfam" id="TIGR00225">
    <property type="entry name" value="prc"/>
    <property type="match status" value="1"/>
</dbReference>
<dbReference type="GO" id="GO:0004175">
    <property type="term" value="F:endopeptidase activity"/>
    <property type="evidence" value="ECO:0007669"/>
    <property type="project" value="TreeGrafter"/>
</dbReference>
<dbReference type="SMART" id="SM00228">
    <property type="entry name" value="PDZ"/>
    <property type="match status" value="1"/>
</dbReference>
<evidence type="ECO:0000256" key="2">
    <source>
        <dbReference type="ARBA" id="ARBA00022670"/>
    </source>
</evidence>
<keyword evidence="4 5" id="KW-0720">Serine protease</keyword>
<evidence type="ECO:0000313" key="7">
    <source>
        <dbReference type="EMBL" id="GGF95757.1"/>
    </source>
</evidence>
<dbReference type="Proteomes" id="UP000632858">
    <property type="component" value="Unassembled WGS sequence"/>
</dbReference>
<keyword evidence="8" id="KW-1185">Reference proteome</keyword>
<dbReference type="GO" id="GO:0030288">
    <property type="term" value="C:outer membrane-bounded periplasmic space"/>
    <property type="evidence" value="ECO:0007669"/>
    <property type="project" value="TreeGrafter"/>
</dbReference>
<keyword evidence="2 5" id="KW-0645">Protease</keyword>
<dbReference type="InterPro" id="IPR029045">
    <property type="entry name" value="ClpP/crotonase-like_dom_sf"/>
</dbReference>
<comment type="similarity">
    <text evidence="1 5">Belongs to the peptidase S41A family.</text>
</comment>
<dbReference type="PANTHER" id="PTHR32060">
    <property type="entry name" value="TAIL-SPECIFIC PROTEASE"/>
    <property type="match status" value="1"/>
</dbReference>
<feature type="domain" description="PDZ" evidence="6">
    <location>
        <begin position="80"/>
        <end position="163"/>
    </location>
</feature>
<evidence type="ECO:0000256" key="4">
    <source>
        <dbReference type="ARBA" id="ARBA00022825"/>
    </source>
</evidence>
<sequence length="409" mass="43649">MRWLPAVLLSAAVSASEPPAPPTPTPAVPVAEIQRFVQVFQTLRESYVDGLSDEQIMQAALRGLLADIDPHSSYLSGRQAQDFEDLSEGGYAGIGIESDERDPTRIRVVAPFDDTPAQRAGLRAGDFITAINGRPVDNENPQASPERLRGAAGSAVRLTVQRPGVDKPFELRIVREVIRLQSVRARWLAPGYAYVRISAFQGDTGLEFRRQWQQLQQAAPDQALNGLVLDLRSNPGGLVTAAVEVADDFLGEVPLLSTKGRNPLSNVSYTGKPGELFAGAPVAVLIDAGSASASEILAGALQDHHRATLIGSRSFGKGSVQSIITLDNGDAFKLTTARYYTPSGRSIQAEGIVPDVLLAGNARADAVEKDLRGQIGGGTASGAEAEEGVVLTGESYIERALQHLRRNSR</sequence>
<dbReference type="Gene3D" id="3.90.226.10">
    <property type="entry name" value="2-enoyl-CoA Hydratase, Chain A, domain 1"/>
    <property type="match status" value="1"/>
</dbReference>
<dbReference type="SUPFAM" id="SSF50156">
    <property type="entry name" value="PDZ domain-like"/>
    <property type="match status" value="1"/>
</dbReference>
<dbReference type="EMBL" id="BMFO01000003">
    <property type="protein sequence ID" value="GGF95757.1"/>
    <property type="molecule type" value="Genomic_DNA"/>
</dbReference>
<dbReference type="Pfam" id="PF17820">
    <property type="entry name" value="PDZ_6"/>
    <property type="match status" value="1"/>
</dbReference>
<dbReference type="AlphaFoldDB" id="A0A917CQY5"/>
<dbReference type="CDD" id="cd07560">
    <property type="entry name" value="Peptidase_S41_CPP"/>
    <property type="match status" value="1"/>
</dbReference>
<comment type="caution">
    <text evidence="7">The sequence shown here is derived from an EMBL/GenBank/DDBJ whole genome shotgun (WGS) entry which is preliminary data.</text>
</comment>
<dbReference type="InterPro" id="IPR001478">
    <property type="entry name" value="PDZ"/>
</dbReference>
<evidence type="ECO:0000259" key="6">
    <source>
        <dbReference type="PROSITE" id="PS50106"/>
    </source>
</evidence>
<dbReference type="InterPro" id="IPR004447">
    <property type="entry name" value="Peptidase_S41A"/>
</dbReference>
<dbReference type="GO" id="GO:0007165">
    <property type="term" value="P:signal transduction"/>
    <property type="evidence" value="ECO:0007669"/>
    <property type="project" value="TreeGrafter"/>
</dbReference>
<dbReference type="PROSITE" id="PS50106">
    <property type="entry name" value="PDZ"/>
    <property type="match status" value="1"/>
</dbReference>
<evidence type="ECO:0000256" key="5">
    <source>
        <dbReference type="RuleBase" id="RU004404"/>
    </source>
</evidence>
<dbReference type="InterPro" id="IPR036034">
    <property type="entry name" value="PDZ_sf"/>
</dbReference>
<dbReference type="GO" id="GO:0006508">
    <property type="term" value="P:proteolysis"/>
    <property type="evidence" value="ECO:0007669"/>
    <property type="project" value="UniProtKB-KW"/>
</dbReference>
<dbReference type="InterPro" id="IPR005151">
    <property type="entry name" value="Tail-specific_protease"/>
</dbReference>
<name>A0A917CQY5_9GAMM</name>